<evidence type="ECO:0000313" key="2">
    <source>
        <dbReference type="EMBL" id="KAK8940292.1"/>
    </source>
</evidence>
<comment type="caution">
    <text evidence="2">The sequence shown here is derived from an EMBL/GenBank/DDBJ whole genome shotgun (WGS) entry which is preliminary data.</text>
</comment>
<feature type="compositionally biased region" description="Polar residues" evidence="1">
    <location>
        <begin position="135"/>
        <end position="148"/>
    </location>
</feature>
<gene>
    <name evidence="2" type="ORF">KSP40_PGU013108</name>
</gene>
<keyword evidence="3" id="KW-1185">Reference proteome</keyword>
<sequence length="349" mass="38688">MIAQEIRGGMMRLWDSAGLLSENWGKPMGRLGFEGRDQLISSFTTAAMVYDSVDGVMTSLIANPTDLISSIKDPMFRRIPQCVMMTDPISSLDRSHVDRYCHPEKLGSSSRWAKETRTPVRLRKVPKGYIRSTEPKSQNGDSSSSGQKFGSADGELGDGQGRPRFCSRRRPVIAKKQRSGVAIFSHDSRSQKQGDSESRIFLAIRSCLTSSSALFILAGHLRFFYFLRAGCPFQFPVPKPSSIAIADSLANCRLPSSGRVLRRKPSPKAGLELSVICHLRFSCELAQLPPRSLPRAYKVCCSSIKLWEIKGETELLRTATLKAQSCGCIHLSLGNSKILFMKIKIYLCS</sequence>
<name>A0ABR2LH68_9ASPA</name>
<protein>
    <submittedName>
        <fullName evidence="2">Uncharacterized protein</fullName>
    </submittedName>
</protein>
<dbReference type="Proteomes" id="UP001412067">
    <property type="component" value="Unassembled WGS sequence"/>
</dbReference>
<accession>A0ABR2LH68</accession>
<dbReference type="EMBL" id="JBBWWR010000020">
    <property type="protein sequence ID" value="KAK8940292.1"/>
    <property type="molecule type" value="Genomic_DNA"/>
</dbReference>
<organism evidence="2 3">
    <name type="scientific">Platanthera guangdongensis</name>
    <dbReference type="NCBI Taxonomy" id="2320717"/>
    <lineage>
        <taxon>Eukaryota</taxon>
        <taxon>Viridiplantae</taxon>
        <taxon>Streptophyta</taxon>
        <taxon>Embryophyta</taxon>
        <taxon>Tracheophyta</taxon>
        <taxon>Spermatophyta</taxon>
        <taxon>Magnoliopsida</taxon>
        <taxon>Liliopsida</taxon>
        <taxon>Asparagales</taxon>
        <taxon>Orchidaceae</taxon>
        <taxon>Orchidoideae</taxon>
        <taxon>Orchideae</taxon>
        <taxon>Orchidinae</taxon>
        <taxon>Platanthera</taxon>
    </lineage>
</organism>
<evidence type="ECO:0000256" key="1">
    <source>
        <dbReference type="SAM" id="MobiDB-lite"/>
    </source>
</evidence>
<feature type="region of interest" description="Disordered" evidence="1">
    <location>
        <begin position="123"/>
        <end position="170"/>
    </location>
</feature>
<proteinExistence type="predicted"/>
<evidence type="ECO:0000313" key="3">
    <source>
        <dbReference type="Proteomes" id="UP001412067"/>
    </source>
</evidence>
<reference evidence="2 3" key="1">
    <citation type="journal article" date="2022" name="Nat. Plants">
        <title>Genomes of leafy and leafless Platanthera orchids illuminate the evolution of mycoheterotrophy.</title>
        <authorList>
            <person name="Li M.H."/>
            <person name="Liu K.W."/>
            <person name="Li Z."/>
            <person name="Lu H.C."/>
            <person name="Ye Q.L."/>
            <person name="Zhang D."/>
            <person name="Wang J.Y."/>
            <person name="Li Y.F."/>
            <person name="Zhong Z.M."/>
            <person name="Liu X."/>
            <person name="Yu X."/>
            <person name="Liu D.K."/>
            <person name="Tu X.D."/>
            <person name="Liu B."/>
            <person name="Hao Y."/>
            <person name="Liao X.Y."/>
            <person name="Jiang Y.T."/>
            <person name="Sun W.H."/>
            <person name="Chen J."/>
            <person name="Chen Y.Q."/>
            <person name="Ai Y."/>
            <person name="Zhai J.W."/>
            <person name="Wu S.S."/>
            <person name="Zhou Z."/>
            <person name="Hsiao Y.Y."/>
            <person name="Wu W.L."/>
            <person name="Chen Y.Y."/>
            <person name="Lin Y.F."/>
            <person name="Hsu J.L."/>
            <person name="Li C.Y."/>
            <person name="Wang Z.W."/>
            <person name="Zhao X."/>
            <person name="Zhong W.Y."/>
            <person name="Ma X.K."/>
            <person name="Ma L."/>
            <person name="Huang J."/>
            <person name="Chen G.Z."/>
            <person name="Huang M.Z."/>
            <person name="Huang L."/>
            <person name="Peng D.H."/>
            <person name="Luo Y.B."/>
            <person name="Zou S.Q."/>
            <person name="Chen S.P."/>
            <person name="Lan S."/>
            <person name="Tsai W.C."/>
            <person name="Van de Peer Y."/>
            <person name="Liu Z.J."/>
        </authorList>
    </citation>
    <scope>NUCLEOTIDE SEQUENCE [LARGE SCALE GENOMIC DNA]</scope>
    <source>
        <strain evidence="2">Lor288</strain>
    </source>
</reference>